<sequence>MLIGNNTYHANITSTTKEGTEIYNALRGVFFARIGRGPNIIVWHPTRYKKVSLKYTDLKEGMEYRIETTLEGRQQCPDVEASGGYNHTQRHLKAIQGHWKLGNANEILPEDLAPRDCGALVYARIQRAEEPWWVTSGDFKAAVKNIAVGTGDQTYAEQPKEKTDTELFAGRLAAAVMLALAETIAEVANVGSAYEQDGRFTINTHFRKST</sequence>
<gene>
    <name evidence="1" type="ORF">EJ02DRAFT_437301</name>
</gene>
<organism evidence="1 2">
    <name type="scientific">Clathrospora elynae</name>
    <dbReference type="NCBI Taxonomy" id="706981"/>
    <lineage>
        <taxon>Eukaryota</taxon>
        <taxon>Fungi</taxon>
        <taxon>Dikarya</taxon>
        <taxon>Ascomycota</taxon>
        <taxon>Pezizomycotina</taxon>
        <taxon>Dothideomycetes</taxon>
        <taxon>Pleosporomycetidae</taxon>
        <taxon>Pleosporales</taxon>
        <taxon>Diademaceae</taxon>
        <taxon>Clathrospora</taxon>
    </lineage>
</organism>
<dbReference type="OrthoDB" id="3796867at2759"/>
<name>A0A6A5SEM7_9PLEO</name>
<accession>A0A6A5SEM7</accession>
<dbReference type="EMBL" id="ML976112">
    <property type="protein sequence ID" value="KAF1938170.1"/>
    <property type="molecule type" value="Genomic_DNA"/>
</dbReference>
<dbReference type="Proteomes" id="UP000800038">
    <property type="component" value="Unassembled WGS sequence"/>
</dbReference>
<evidence type="ECO:0000313" key="2">
    <source>
        <dbReference type="Proteomes" id="UP000800038"/>
    </source>
</evidence>
<evidence type="ECO:0000313" key="1">
    <source>
        <dbReference type="EMBL" id="KAF1938170.1"/>
    </source>
</evidence>
<keyword evidence="2" id="KW-1185">Reference proteome</keyword>
<dbReference type="AlphaFoldDB" id="A0A6A5SEM7"/>
<protein>
    <submittedName>
        <fullName evidence="1">Uncharacterized protein</fullName>
    </submittedName>
</protein>
<proteinExistence type="predicted"/>
<reference evidence="1" key="1">
    <citation type="journal article" date="2020" name="Stud. Mycol.">
        <title>101 Dothideomycetes genomes: a test case for predicting lifestyles and emergence of pathogens.</title>
        <authorList>
            <person name="Haridas S."/>
            <person name="Albert R."/>
            <person name="Binder M."/>
            <person name="Bloem J."/>
            <person name="Labutti K."/>
            <person name="Salamov A."/>
            <person name="Andreopoulos B."/>
            <person name="Baker S."/>
            <person name="Barry K."/>
            <person name="Bills G."/>
            <person name="Bluhm B."/>
            <person name="Cannon C."/>
            <person name="Castanera R."/>
            <person name="Culley D."/>
            <person name="Daum C."/>
            <person name="Ezra D."/>
            <person name="Gonzalez J."/>
            <person name="Henrissat B."/>
            <person name="Kuo A."/>
            <person name="Liang C."/>
            <person name="Lipzen A."/>
            <person name="Lutzoni F."/>
            <person name="Magnuson J."/>
            <person name="Mondo S."/>
            <person name="Nolan M."/>
            <person name="Ohm R."/>
            <person name="Pangilinan J."/>
            <person name="Park H.-J."/>
            <person name="Ramirez L."/>
            <person name="Alfaro M."/>
            <person name="Sun H."/>
            <person name="Tritt A."/>
            <person name="Yoshinaga Y."/>
            <person name="Zwiers L.-H."/>
            <person name="Turgeon B."/>
            <person name="Goodwin S."/>
            <person name="Spatafora J."/>
            <person name="Crous P."/>
            <person name="Grigoriev I."/>
        </authorList>
    </citation>
    <scope>NUCLEOTIDE SEQUENCE</scope>
    <source>
        <strain evidence="1">CBS 161.51</strain>
    </source>
</reference>